<accession>A0ACC1KSN8</accession>
<name>A0ACC1KSN8_9FUNG</name>
<gene>
    <name evidence="1" type="primary">PAN2_2</name>
    <name evidence="1" type="ORF">H4R21_005568</name>
</gene>
<evidence type="ECO:0000313" key="1">
    <source>
        <dbReference type="EMBL" id="KAJ2794262.1"/>
    </source>
</evidence>
<keyword evidence="2" id="KW-1185">Reference proteome</keyword>
<feature type="non-terminal residue" evidence="1">
    <location>
        <position position="1"/>
    </location>
</feature>
<protein>
    <submittedName>
        <fullName evidence="1">Poly(A)-specific ribonuclease</fullName>
        <ecNumber evidence="1">3.1.13.4</ecNumber>
    </submittedName>
</protein>
<proteinExistence type="predicted"/>
<sequence length="289" mass="31609">LATVVDAVVARHPYKFSTHILTAPSSSLDQAFPPLRAAPKHDGPAAAARLPKRNEAVALSSDEAAMLERGDFACALDAEFVVLEEAETEESSDGTYHVRRPPVYTMARLSAVRANGGPLHGVPFIDDYVATTRVVADLVTQFSGIHIGDLTLGISAHQLSTMKEAYRKLRLLVDSGCTIIGHGLARDFRVSNITVPAAQVRDTMLLFQSSANPRALSLRFLYWYFYKKAIQSGEHSSVEDSQATLKVYESYLQAKDESGDRFAKDVVDAIYAAGERMSWQLPDSLPAHD</sequence>
<dbReference type="Proteomes" id="UP001140087">
    <property type="component" value="Unassembled WGS sequence"/>
</dbReference>
<keyword evidence="1" id="KW-0378">Hydrolase</keyword>
<comment type="caution">
    <text evidence="1">The sequence shown here is derived from an EMBL/GenBank/DDBJ whole genome shotgun (WGS) entry which is preliminary data.</text>
</comment>
<organism evidence="1 2">
    <name type="scientific">Coemansia helicoidea</name>
    <dbReference type="NCBI Taxonomy" id="1286919"/>
    <lineage>
        <taxon>Eukaryota</taxon>
        <taxon>Fungi</taxon>
        <taxon>Fungi incertae sedis</taxon>
        <taxon>Zoopagomycota</taxon>
        <taxon>Kickxellomycotina</taxon>
        <taxon>Kickxellomycetes</taxon>
        <taxon>Kickxellales</taxon>
        <taxon>Kickxellaceae</taxon>
        <taxon>Coemansia</taxon>
    </lineage>
</organism>
<dbReference type="EC" id="3.1.13.4" evidence="1"/>
<reference evidence="1" key="1">
    <citation type="submission" date="2022-07" db="EMBL/GenBank/DDBJ databases">
        <title>Phylogenomic reconstructions and comparative analyses of Kickxellomycotina fungi.</title>
        <authorList>
            <person name="Reynolds N.K."/>
            <person name="Stajich J.E."/>
            <person name="Barry K."/>
            <person name="Grigoriev I.V."/>
            <person name="Crous P."/>
            <person name="Smith M.E."/>
        </authorList>
    </citation>
    <scope>NUCLEOTIDE SEQUENCE</scope>
    <source>
        <strain evidence="1">BCRC 34780</strain>
    </source>
</reference>
<dbReference type="EMBL" id="JANBUN010002575">
    <property type="protein sequence ID" value="KAJ2794262.1"/>
    <property type="molecule type" value="Genomic_DNA"/>
</dbReference>
<evidence type="ECO:0000313" key="2">
    <source>
        <dbReference type="Proteomes" id="UP001140087"/>
    </source>
</evidence>